<dbReference type="InterPro" id="IPR053967">
    <property type="entry name" value="LlgE_F_G-like_D1"/>
</dbReference>
<dbReference type="PANTHER" id="PTHR30435:SF1">
    <property type="entry name" value="FLAGELLAR HOOK PROTEIN FLGE"/>
    <property type="match status" value="1"/>
</dbReference>
<dbReference type="GO" id="GO:0009425">
    <property type="term" value="C:bacterial-type flagellum basal body"/>
    <property type="evidence" value="ECO:0007669"/>
    <property type="project" value="UniProtKB-SubCell"/>
</dbReference>
<dbReference type="InterPro" id="IPR020013">
    <property type="entry name" value="Flagellar_FlgE/F/G"/>
</dbReference>
<dbReference type="SUPFAM" id="SSF117143">
    <property type="entry name" value="Flagellar hook protein flgE"/>
    <property type="match status" value="1"/>
</dbReference>
<dbReference type="NCBIfam" id="TIGR03506">
    <property type="entry name" value="FlgEFG_subfam"/>
    <property type="match status" value="2"/>
</dbReference>
<feature type="domain" description="Flagellar hook protein FlgE/F/G-like D1" evidence="7">
    <location>
        <begin position="85"/>
        <end position="128"/>
    </location>
</feature>
<evidence type="ECO:0000259" key="5">
    <source>
        <dbReference type="Pfam" id="PF00460"/>
    </source>
</evidence>
<evidence type="ECO:0000256" key="1">
    <source>
        <dbReference type="ARBA" id="ARBA00004117"/>
    </source>
</evidence>
<protein>
    <recommendedName>
        <fullName evidence="4">Flagellar hook protein FlgE</fullName>
    </recommendedName>
</protein>
<dbReference type="EMBL" id="CP002382">
    <property type="protein sequence ID" value="AEP10041.1"/>
    <property type="molecule type" value="Genomic_DNA"/>
</dbReference>
<evidence type="ECO:0000313" key="9">
    <source>
        <dbReference type="Proteomes" id="UP000009286"/>
    </source>
</evidence>
<accession>G2KRT3</accession>
<feature type="domain" description="Flagellar basal body rod protein N-terminal" evidence="5">
    <location>
        <begin position="9"/>
        <end position="37"/>
    </location>
</feature>
<comment type="subcellular location">
    <subcellularLocation>
        <location evidence="1 4">Bacterial flagellum basal body</location>
    </subcellularLocation>
</comment>
<sequence>MSLFGSLFTGVSGLGAQSQSTAMIANNIANVSTVGFKRSEAAFYSLVTSEGRSSRYSPGTVAVNRVQRVNQQGPIQQTGSTTDAAISGNGMFTVKRDTTAGQEFLYTRSGSFSEDAQGLLRNTAGFVMYAWPLDANGNLPANQGDLTSLVPADVAFLGGLTRPTTSGEISLTLNANEIDAKLGNISTTPADFTRGLTVYDSLGSAQVLTFEYTKTYGPQGTSAGTVSDLSATDNLVTDLGMTVGNSFSVATDAGGPATFTVTSTSTVNDILNFVNGIPGAEAFLGNDGELVFQRTEFEGGAAQTLTVTNVSGTPLTALGMTAGTYASNDLTTATAIATGTVGGLVDGTPGPATTLASLGLVTGNTLTIDLDGAGAPVTFTVDTGDANFDDVQDILDFIDGVTGVPGSAIINGSGQLEITHSNASPNDAIIGFGGVNVAGALGLSTTQTYFAAGFGNGSPADSPPYSSGGYPAMQSLPGDANYNSRGWWNVRVVHPNGTTLSNGLMNFNGDGSMNALPDSNGNIDLNLTQIDWGNGSTLQNIDIDVERFNSFAGQYNVIFSDQNGAELGLRTGVELTRDGYVVARFSNGASARLYKVPLVTFSNINGLTEVSGTAYAESELSGEENLREAGTGGAGFLEPSTIESSNVDLADEFAKLIVSQRAFSANSKIITTVDQMTEELLRLR</sequence>
<dbReference type="InterPro" id="IPR019776">
    <property type="entry name" value="Flagellar_basal_body_rod_CS"/>
</dbReference>
<dbReference type="InterPro" id="IPR001444">
    <property type="entry name" value="Flag_bb_rod_N"/>
</dbReference>
<evidence type="ECO:0000259" key="7">
    <source>
        <dbReference type="Pfam" id="PF22692"/>
    </source>
</evidence>
<gene>
    <name evidence="8" type="ordered locus">MICA_1728</name>
</gene>
<dbReference type="Pfam" id="PF06429">
    <property type="entry name" value="Flg_bbr_C"/>
    <property type="match status" value="1"/>
</dbReference>
<evidence type="ECO:0000259" key="6">
    <source>
        <dbReference type="Pfam" id="PF06429"/>
    </source>
</evidence>
<dbReference type="GO" id="GO:0071978">
    <property type="term" value="P:bacterial-type flagellum-dependent swarming motility"/>
    <property type="evidence" value="ECO:0007669"/>
    <property type="project" value="TreeGrafter"/>
</dbReference>
<dbReference type="KEGG" id="mai:MICA_1728"/>
<dbReference type="RefSeq" id="WP_014103264.1">
    <property type="nucleotide sequence ID" value="NC_016026.1"/>
</dbReference>
<comment type="similarity">
    <text evidence="2 4">Belongs to the flagella basal body rod proteins family.</text>
</comment>
<dbReference type="AlphaFoldDB" id="G2KRT3"/>
<dbReference type="HOGENOM" id="CLU_013687_2_3_5"/>
<dbReference type="OrthoDB" id="8372879at2"/>
<reference evidence="8 9" key="1">
    <citation type="journal article" date="2011" name="BMC Genomics">
        <title>Genomic insights into an obligate epibiotic bacterial predator: Micavibrio aeruginosavorus ARL-13.</title>
        <authorList>
            <person name="Wang Z."/>
            <person name="Kadouri D."/>
            <person name="Wu M."/>
        </authorList>
    </citation>
    <scope>NUCLEOTIDE SEQUENCE [LARGE SCALE GENOMIC DNA]</scope>
    <source>
        <strain evidence="8 9">ARL-13</strain>
    </source>
</reference>
<proteinExistence type="inferred from homology"/>
<dbReference type="InterPro" id="IPR010930">
    <property type="entry name" value="Flg_bb/hook_C_dom"/>
</dbReference>
<comment type="function">
    <text evidence="4">A flexible structure which links the flagellar filament to the drive apparatus in the basal body.</text>
</comment>
<feature type="domain" description="Flagellar basal-body/hook protein C-terminal" evidence="6">
    <location>
        <begin position="641"/>
        <end position="683"/>
    </location>
</feature>
<dbReference type="PROSITE" id="PS00588">
    <property type="entry name" value="FLAGELLA_BB_ROD"/>
    <property type="match status" value="1"/>
</dbReference>
<evidence type="ECO:0000256" key="2">
    <source>
        <dbReference type="ARBA" id="ARBA00009677"/>
    </source>
</evidence>
<keyword evidence="3 4" id="KW-0975">Bacterial flagellum</keyword>
<name>G2KRT3_MICAA</name>
<evidence type="ECO:0000256" key="4">
    <source>
        <dbReference type="RuleBase" id="RU362116"/>
    </source>
</evidence>
<evidence type="ECO:0000313" key="8">
    <source>
        <dbReference type="EMBL" id="AEP10041.1"/>
    </source>
</evidence>
<dbReference type="GO" id="GO:0005829">
    <property type="term" value="C:cytosol"/>
    <property type="evidence" value="ECO:0007669"/>
    <property type="project" value="TreeGrafter"/>
</dbReference>
<organism evidence="8 9">
    <name type="scientific">Micavibrio aeruginosavorus (strain ARL-13)</name>
    <dbReference type="NCBI Taxonomy" id="856793"/>
    <lineage>
        <taxon>Bacteria</taxon>
        <taxon>Pseudomonadati</taxon>
        <taxon>Bdellovibrionota</taxon>
        <taxon>Bdellovibrionia</taxon>
        <taxon>Bdellovibrionales</taxon>
        <taxon>Pseudobdellovibrionaceae</taxon>
        <taxon>Micavibrio</taxon>
    </lineage>
</organism>
<evidence type="ECO:0000256" key="3">
    <source>
        <dbReference type="ARBA" id="ARBA00023143"/>
    </source>
</evidence>
<keyword evidence="9" id="KW-1185">Reference proteome</keyword>
<dbReference type="Pfam" id="PF00460">
    <property type="entry name" value="Flg_bb_rod"/>
    <property type="match status" value="1"/>
</dbReference>
<dbReference type="Proteomes" id="UP000009286">
    <property type="component" value="Chromosome"/>
</dbReference>
<dbReference type="STRING" id="856793.MICA_1728"/>
<dbReference type="InterPro" id="IPR037925">
    <property type="entry name" value="FlgE/F/G-like"/>
</dbReference>
<dbReference type="GO" id="GO:0009424">
    <property type="term" value="C:bacterial-type flagellum hook"/>
    <property type="evidence" value="ECO:0007669"/>
    <property type="project" value="TreeGrafter"/>
</dbReference>
<dbReference type="eggNOG" id="COG1749">
    <property type="taxonomic scope" value="Bacteria"/>
</dbReference>
<dbReference type="Pfam" id="PF22692">
    <property type="entry name" value="LlgE_F_G_D1"/>
    <property type="match status" value="1"/>
</dbReference>
<dbReference type="PANTHER" id="PTHR30435">
    <property type="entry name" value="FLAGELLAR PROTEIN"/>
    <property type="match status" value="1"/>
</dbReference>